<reference evidence="2" key="1">
    <citation type="submission" date="2020-05" db="EMBL/GenBank/DDBJ databases">
        <authorList>
            <person name="Chiriac C."/>
            <person name="Salcher M."/>
            <person name="Ghai R."/>
            <person name="Kavagutti S V."/>
        </authorList>
    </citation>
    <scope>NUCLEOTIDE SEQUENCE</scope>
</reference>
<evidence type="ECO:0000256" key="1">
    <source>
        <dbReference type="SAM" id="MobiDB-lite"/>
    </source>
</evidence>
<accession>A0A6J7G8X1</accession>
<sequence>MSIERGFSDSEPVGRQARARADRRDQHVGLLGHGTLACPACDAPVSPGPGPRSPADRLMCPVCAHDGRLREFLSMRVPVRPARVEVRLVHARPRATRR</sequence>
<name>A0A6J7G8X1_9ZZZZ</name>
<proteinExistence type="predicted"/>
<dbReference type="AlphaFoldDB" id="A0A6J7G8X1"/>
<feature type="region of interest" description="Disordered" evidence="1">
    <location>
        <begin position="1"/>
        <end position="26"/>
    </location>
</feature>
<organism evidence="2">
    <name type="scientific">freshwater metagenome</name>
    <dbReference type="NCBI Taxonomy" id="449393"/>
    <lineage>
        <taxon>unclassified sequences</taxon>
        <taxon>metagenomes</taxon>
        <taxon>ecological metagenomes</taxon>
    </lineage>
</organism>
<dbReference type="EMBL" id="CAFBMK010000031">
    <property type="protein sequence ID" value="CAB4904812.1"/>
    <property type="molecule type" value="Genomic_DNA"/>
</dbReference>
<evidence type="ECO:0000313" key="2">
    <source>
        <dbReference type="EMBL" id="CAB4904812.1"/>
    </source>
</evidence>
<gene>
    <name evidence="2" type="ORF">UFOPK3564_00809</name>
</gene>
<protein>
    <submittedName>
        <fullName evidence="2">Unannotated protein</fullName>
    </submittedName>
</protein>